<keyword evidence="2" id="KW-1185">Reference proteome</keyword>
<organism evidence="1 2">
    <name type="scientific">Paraburkholderia phymatum</name>
    <dbReference type="NCBI Taxonomy" id="148447"/>
    <lineage>
        <taxon>Bacteria</taxon>
        <taxon>Pseudomonadati</taxon>
        <taxon>Pseudomonadota</taxon>
        <taxon>Betaproteobacteria</taxon>
        <taxon>Burkholderiales</taxon>
        <taxon>Burkholderiaceae</taxon>
        <taxon>Paraburkholderia</taxon>
    </lineage>
</organism>
<protein>
    <submittedName>
        <fullName evidence="1">Uncharacterized protein</fullName>
    </submittedName>
</protein>
<accession>A0ACC6U137</accession>
<comment type="caution">
    <text evidence="1">The sequence shown here is derived from an EMBL/GenBank/DDBJ whole genome shotgun (WGS) entry which is preliminary data.</text>
</comment>
<reference evidence="1" key="1">
    <citation type="submission" date="2024-07" db="EMBL/GenBank/DDBJ databases">
        <title>A survey of Mimosa microsymbionts across Brazilian biomes reveals a high diversity of Paraburkholderia nodulating endemic species, but also that Cupriavidus is common as a symbiont of widespread species.</title>
        <authorList>
            <person name="Rouws L."/>
            <person name="Barauna A."/>
            <person name="Beukes C."/>
            <person name="Rouws J.R.C."/>
            <person name="De Faria S.M."/>
            <person name="Gross E."/>
            <person name="Bueno Dos Reis Junior F."/>
            <person name="Simon M.F."/>
            <person name="Maluk M."/>
            <person name="Odee D.W."/>
            <person name="Kenicer G."/>
            <person name="Young J.P.W."/>
            <person name="Reis V.M."/>
            <person name="Zilli J."/>
            <person name="James E.K."/>
        </authorList>
    </citation>
    <scope>NUCLEOTIDE SEQUENCE</scope>
    <source>
        <strain evidence="1">EG181B</strain>
    </source>
</reference>
<proteinExistence type="predicted"/>
<gene>
    <name evidence="1" type="ORF">AB4Y32_15670</name>
</gene>
<sequence>MTYFFVSEATIDRERLMFSRNRDPEKWDELDGQLMQQGAKAASSRRH</sequence>
<dbReference type="Proteomes" id="UP001558850">
    <property type="component" value="Unassembled WGS sequence"/>
</dbReference>
<name>A0ACC6U137_9BURK</name>
<dbReference type="EMBL" id="JBFRCH010000007">
    <property type="protein sequence ID" value="MEX3933215.1"/>
    <property type="molecule type" value="Genomic_DNA"/>
</dbReference>
<evidence type="ECO:0000313" key="1">
    <source>
        <dbReference type="EMBL" id="MEX3933215.1"/>
    </source>
</evidence>
<evidence type="ECO:0000313" key="2">
    <source>
        <dbReference type="Proteomes" id="UP001558850"/>
    </source>
</evidence>